<keyword evidence="3" id="KW-1185">Reference proteome</keyword>
<dbReference type="PANTHER" id="PTHR34203:SF15">
    <property type="entry name" value="SLL1173 PROTEIN"/>
    <property type="match status" value="1"/>
</dbReference>
<comment type="caution">
    <text evidence="2">The sequence shown here is derived from an EMBL/GenBank/DDBJ whole genome shotgun (WGS) entry which is preliminary data.</text>
</comment>
<dbReference type="Proteomes" id="UP000636004">
    <property type="component" value="Unassembled WGS sequence"/>
</dbReference>
<evidence type="ECO:0000313" key="2">
    <source>
        <dbReference type="EMBL" id="GGZ93567.1"/>
    </source>
</evidence>
<sequence length="263" mass="31052">MIKTFLHNIILKLTKIFYGSRIVSKPYINDNTRLFYEISQHLNFLFQGKIKYENNLQQKIKGFINRGDVVFDIGGNIGQYALMFSELVGNKGKVFSFEPDYKNFSFLQFNTNINKKKNLFCLNNGIGAEEGILEFYRDSETGGRMGSFKREFVKKRYKGFKEQVEIIKCDSLINKYGIPNFVKIDVEGFEYEVLKGLKSVLKETIFFIEVREETKEKVFQYFKHKNYTCYWIDFENKLIKKNQEIPGFANLIFFPPNKTIEFN</sequence>
<accession>A0A918RED1</accession>
<proteinExistence type="predicted"/>
<protein>
    <recommendedName>
        <fullName evidence="1">Methyltransferase FkbM domain-containing protein</fullName>
    </recommendedName>
</protein>
<dbReference type="AlphaFoldDB" id="A0A918RED1"/>
<organism evidence="2 3">
    <name type="scientific">Algibacter mikhailovii</name>
    <dbReference type="NCBI Taxonomy" id="425498"/>
    <lineage>
        <taxon>Bacteria</taxon>
        <taxon>Pseudomonadati</taxon>
        <taxon>Bacteroidota</taxon>
        <taxon>Flavobacteriia</taxon>
        <taxon>Flavobacteriales</taxon>
        <taxon>Flavobacteriaceae</taxon>
        <taxon>Algibacter</taxon>
    </lineage>
</organism>
<reference evidence="2" key="2">
    <citation type="submission" date="2020-09" db="EMBL/GenBank/DDBJ databases">
        <authorList>
            <person name="Sun Q."/>
            <person name="Kim S."/>
        </authorList>
    </citation>
    <scope>NUCLEOTIDE SEQUENCE</scope>
    <source>
        <strain evidence="2">KCTC 12710</strain>
    </source>
</reference>
<dbReference type="InterPro" id="IPR052514">
    <property type="entry name" value="SAM-dependent_MTase"/>
</dbReference>
<dbReference type="Gene3D" id="3.40.50.150">
    <property type="entry name" value="Vaccinia Virus protein VP39"/>
    <property type="match status" value="1"/>
</dbReference>
<dbReference type="InterPro" id="IPR006342">
    <property type="entry name" value="FkbM_mtfrase"/>
</dbReference>
<feature type="domain" description="Methyltransferase FkbM" evidence="1">
    <location>
        <begin position="72"/>
        <end position="227"/>
    </location>
</feature>
<reference evidence="2" key="1">
    <citation type="journal article" date="2014" name="Int. J. Syst. Evol. Microbiol.">
        <title>Complete genome sequence of Corynebacterium casei LMG S-19264T (=DSM 44701T), isolated from a smear-ripened cheese.</title>
        <authorList>
            <consortium name="US DOE Joint Genome Institute (JGI-PGF)"/>
            <person name="Walter F."/>
            <person name="Albersmeier A."/>
            <person name="Kalinowski J."/>
            <person name="Ruckert C."/>
        </authorList>
    </citation>
    <scope>NUCLEOTIDE SEQUENCE</scope>
    <source>
        <strain evidence="2">KCTC 12710</strain>
    </source>
</reference>
<dbReference type="InterPro" id="IPR029063">
    <property type="entry name" value="SAM-dependent_MTases_sf"/>
</dbReference>
<dbReference type="SUPFAM" id="SSF53335">
    <property type="entry name" value="S-adenosyl-L-methionine-dependent methyltransferases"/>
    <property type="match status" value="1"/>
</dbReference>
<evidence type="ECO:0000259" key="1">
    <source>
        <dbReference type="Pfam" id="PF05050"/>
    </source>
</evidence>
<dbReference type="NCBIfam" id="TIGR01444">
    <property type="entry name" value="fkbM_fam"/>
    <property type="match status" value="1"/>
</dbReference>
<name>A0A918RED1_9FLAO</name>
<gene>
    <name evidence="2" type="ORF">GCM10007028_34970</name>
</gene>
<dbReference type="RefSeq" id="WP_189362738.1">
    <property type="nucleotide sequence ID" value="NZ_BMWZ01000012.1"/>
</dbReference>
<dbReference type="PANTHER" id="PTHR34203">
    <property type="entry name" value="METHYLTRANSFERASE, FKBM FAMILY PROTEIN"/>
    <property type="match status" value="1"/>
</dbReference>
<evidence type="ECO:0000313" key="3">
    <source>
        <dbReference type="Proteomes" id="UP000636004"/>
    </source>
</evidence>
<dbReference type="Pfam" id="PF05050">
    <property type="entry name" value="Methyltransf_21"/>
    <property type="match status" value="1"/>
</dbReference>
<dbReference type="EMBL" id="BMWZ01000012">
    <property type="protein sequence ID" value="GGZ93567.1"/>
    <property type="molecule type" value="Genomic_DNA"/>
</dbReference>